<sequence>MIALRYVPGVILLLAVALVPTVIHQYLGMEEDDGRRTAAVPQVLAGFQGRPAERRRAWGEATFGARDWFERIYEGQGKKVRLFVGRSYDQKRIYHHPEIALSRGIDLEPEKLEELGEGIPVHLMWEKDGRGVAAYVLLYDDRFIVDPVANQLRTALWQLFHPRRSITLFYVADRELPAGTPFEESAAARILREAIDRFREQQ</sequence>
<keyword evidence="1" id="KW-0812">Transmembrane</keyword>
<evidence type="ECO:0000313" key="2">
    <source>
        <dbReference type="EMBL" id="HHH13735.1"/>
    </source>
</evidence>
<protein>
    <recommendedName>
        <fullName evidence="3">Methanolan biosynthesis EpsI domain-containing protein</fullName>
    </recommendedName>
</protein>
<feature type="transmembrane region" description="Helical" evidence="1">
    <location>
        <begin position="6"/>
        <end position="27"/>
    </location>
</feature>
<keyword evidence="1" id="KW-0472">Membrane</keyword>
<dbReference type="Proteomes" id="UP000886100">
    <property type="component" value="Unassembled WGS sequence"/>
</dbReference>
<evidence type="ECO:0008006" key="3">
    <source>
        <dbReference type="Google" id="ProtNLM"/>
    </source>
</evidence>
<proteinExistence type="predicted"/>
<organism evidence="2">
    <name type="scientific">Thiolapillus brandeum</name>
    <dbReference type="NCBI Taxonomy" id="1076588"/>
    <lineage>
        <taxon>Bacteria</taxon>
        <taxon>Pseudomonadati</taxon>
        <taxon>Pseudomonadota</taxon>
        <taxon>Gammaproteobacteria</taxon>
        <taxon>Chromatiales</taxon>
        <taxon>Sedimenticolaceae</taxon>
        <taxon>Thiolapillus</taxon>
    </lineage>
</organism>
<accession>A0A7C5IZM2</accession>
<evidence type="ECO:0000256" key="1">
    <source>
        <dbReference type="SAM" id="Phobius"/>
    </source>
</evidence>
<dbReference type="AlphaFoldDB" id="A0A7C5IZM2"/>
<dbReference type="EMBL" id="DROM01000350">
    <property type="protein sequence ID" value="HHH13735.1"/>
    <property type="molecule type" value="Genomic_DNA"/>
</dbReference>
<name>A0A7C5IZM2_9GAMM</name>
<reference evidence="2" key="1">
    <citation type="journal article" date="2020" name="mSystems">
        <title>Genome- and Community-Level Interaction Insights into Carbon Utilization and Element Cycling Functions of Hydrothermarchaeota in Hydrothermal Sediment.</title>
        <authorList>
            <person name="Zhou Z."/>
            <person name="Liu Y."/>
            <person name="Xu W."/>
            <person name="Pan J."/>
            <person name="Luo Z.H."/>
            <person name="Li M."/>
        </authorList>
    </citation>
    <scope>NUCLEOTIDE SEQUENCE [LARGE SCALE GENOMIC DNA]</scope>
    <source>
        <strain evidence="2">HyVt-535</strain>
    </source>
</reference>
<gene>
    <name evidence="2" type="ORF">ENJ98_05815</name>
</gene>
<comment type="caution">
    <text evidence="2">The sequence shown here is derived from an EMBL/GenBank/DDBJ whole genome shotgun (WGS) entry which is preliminary data.</text>
</comment>
<keyword evidence="1" id="KW-1133">Transmembrane helix</keyword>